<dbReference type="InterPro" id="IPR016169">
    <property type="entry name" value="FAD-bd_PCMH_sub2"/>
</dbReference>
<dbReference type="GO" id="GO:0071949">
    <property type="term" value="F:FAD binding"/>
    <property type="evidence" value="ECO:0007669"/>
    <property type="project" value="InterPro"/>
</dbReference>
<keyword evidence="5" id="KW-0732">Signal</keyword>
<evidence type="ECO:0000256" key="5">
    <source>
        <dbReference type="SAM" id="SignalP"/>
    </source>
</evidence>
<dbReference type="OrthoDB" id="2151789at2759"/>
<dbReference type="Proteomes" id="UP000237441">
    <property type="component" value="Unassembled WGS sequence"/>
</dbReference>
<dbReference type="AlphaFoldDB" id="A0A2S7Y9J8"/>
<protein>
    <recommendedName>
        <fullName evidence="6">FAD-binding PCMH-type domain-containing protein</fullName>
    </recommendedName>
</protein>
<dbReference type="InterPro" id="IPR050416">
    <property type="entry name" value="FAD-linked_Oxidoreductase"/>
</dbReference>
<dbReference type="InterPro" id="IPR006094">
    <property type="entry name" value="Oxid_FAD_bind_N"/>
</dbReference>
<dbReference type="InterPro" id="IPR036318">
    <property type="entry name" value="FAD-bd_PCMH-like_sf"/>
</dbReference>
<dbReference type="SUPFAM" id="SSF56176">
    <property type="entry name" value="FAD-binding/transporter-associated domain-like"/>
    <property type="match status" value="1"/>
</dbReference>
<keyword evidence="2" id="KW-0285">Flavoprotein</keyword>
<keyword evidence="3" id="KW-0274">FAD</keyword>
<name>A0A2S7Y9J8_BEABA</name>
<dbReference type="Pfam" id="PF01565">
    <property type="entry name" value="FAD_binding_4"/>
    <property type="match status" value="1"/>
</dbReference>
<sequence>MRIIMKPLISIVAAISVANKAHVLAAETVAPCCQILGDASALDGKVYLPSWAPYDARLDSYWSLSAALRPWCMVLPSSAEDVSVIMKLLVEHHCHFGIRAGGHGGFPLSNSVQDGVTIDLGHMNTTTWNPETGLASIQPGSQWQHVYESLAPHGVVVAGARIDSVGVGGFLTGGGLSFHKESHGQACDNVANFEVVLASGEIVNANASSHRDLWQALKGSSGNLGIVTRFDMYGIEYADPAKPVVWGGAVVYPESLGNRLIDAMVDFTDNIHKDENSSVILAWAYNPAEEDATLIQAMLANTEAKVKPAAFDGFYAAEGMLSDDTRVASMAHLVKELGITQVAGNHNAWYVSAFQSDARPMQFAVKRFYELRKELEEVAPSPTSGLNVALYFQSLSKSMTDKGIQKGGNVIGLERFTAKSNGILMLILVTVKDAESEKLIVPRVEKFTDDVDLYAASLKLKWEWRYLNYACAVQDAIASYGTRSVSMIRAAAEKYDASGVFQSLRVSGFKIPKDHYSKTEL</sequence>
<reference evidence="7 8" key="1">
    <citation type="submission" date="2016-07" db="EMBL/GenBank/DDBJ databases">
        <title>Comparative genomics of the entomopathogenic fungus Beauveria bassiana.</title>
        <authorList>
            <person name="Valero Jimenez C.A."/>
            <person name="Zwaan B.J."/>
            <person name="Van Kan J.A."/>
            <person name="Takken W."/>
            <person name="Debets A.J."/>
            <person name="Schoustra S.E."/>
            <person name="Koenraadt C.J."/>
        </authorList>
    </citation>
    <scope>NUCLEOTIDE SEQUENCE [LARGE SCALE GENOMIC DNA]</scope>
    <source>
        <strain evidence="7 8">ARSEF 8028</strain>
    </source>
</reference>
<dbReference type="PANTHER" id="PTHR42973:SF53">
    <property type="entry name" value="FAD-BINDING PCMH-TYPE DOMAIN-CONTAINING PROTEIN-RELATED"/>
    <property type="match status" value="1"/>
</dbReference>
<accession>A0A2S7Y9J8</accession>
<feature type="signal peptide" evidence="5">
    <location>
        <begin position="1"/>
        <end position="25"/>
    </location>
</feature>
<feature type="chain" id="PRO_5015534686" description="FAD-binding PCMH-type domain-containing protein" evidence="5">
    <location>
        <begin position="26"/>
        <end position="521"/>
    </location>
</feature>
<dbReference type="GO" id="GO:0016491">
    <property type="term" value="F:oxidoreductase activity"/>
    <property type="evidence" value="ECO:0007669"/>
    <property type="project" value="UniProtKB-KW"/>
</dbReference>
<gene>
    <name evidence="7" type="ORF">BB8028_0003g14630</name>
</gene>
<evidence type="ECO:0000256" key="3">
    <source>
        <dbReference type="ARBA" id="ARBA00022827"/>
    </source>
</evidence>
<evidence type="ECO:0000256" key="1">
    <source>
        <dbReference type="ARBA" id="ARBA00005466"/>
    </source>
</evidence>
<feature type="domain" description="FAD-binding PCMH-type" evidence="6">
    <location>
        <begin position="66"/>
        <end position="237"/>
    </location>
</feature>
<organism evidence="7 8">
    <name type="scientific">Beauveria bassiana</name>
    <name type="common">White muscardine disease fungus</name>
    <name type="synonym">Tritirachium shiotae</name>
    <dbReference type="NCBI Taxonomy" id="176275"/>
    <lineage>
        <taxon>Eukaryota</taxon>
        <taxon>Fungi</taxon>
        <taxon>Dikarya</taxon>
        <taxon>Ascomycota</taxon>
        <taxon>Pezizomycotina</taxon>
        <taxon>Sordariomycetes</taxon>
        <taxon>Hypocreomycetidae</taxon>
        <taxon>Hypocreales</taxon>
        <taxon>Cordycipitaceae</taxon>
        <taxon>Beauveria</taxon>
    </lineage>
</organism>
<dbReference type="PANTHER" id="PTHR42973">
    <property type="entry name" value="BINDING OXIDOREDUCTASE, PUTATIVE (AFU_ORTHOLOGUE AFUA_1G17690)-RELATED"/>
    <property type="match status" value="1"/>
</dbReference>
<proteinExistence type="inferred from homology"/>
<dbReference type="Gene3D" id="3.30.465.10">
    <property type="match status" value="1"/>
</dbReference>
<dbReference type="InterPro" id="IPR016166">
    <property type="entry name" value="FAD-bd_PCMH"/>
</dbReference>
<evidence type="ECO:0000313" key="7">
    <source>
        <dbReference type="EMBL" id="PQK12848.1"/>
    </source>
</evidence>
<evidence type="ECO:0000256" key="2">
    <source>
        <dbReference type="ARBA" id="ARBA00022630"/>
    </source>
</evidence>
<evidence type="ECO:0000259" key="6">
    <source>
        <dbReference type="PROSITE" id="PS51387"/>
    </source>
</evidence>
<comment type="similarity">
    <text evidence="1">Belongs to the oxygen-dependent FAD-linked oxidoreductase family.</text>
</comment>
<dbReference type="PROSITE" id="PS51387">
    <property type="entry name" value="FAD_PCMH"/>
    <property type="match status" value="1"/>
</dbReference>
<evidence type="ECO:0000256" key="4">
    <source>
        <dbReference type="ARBA" id="ARBA00023002"/>
    </source>
</evidence>
<evidence type="ECO:0000313" key="8">
    <source>
        <dbReference type="Proteomes" id="UP000237441"/>
    </source>
</evidence>
<dbReference type="EMBL" id="JRHA01000003">
    <property type="protein sequence ID" value="PQK12848.1"/>
    <property type="molecule type" value="Genomic_DNA"/>
</dbReference>
<comment type="caution">
    <text evidence="7">The sequence shown here is derived from an EMBL/GenBank/DDBJ whole genome shotgun (WGS) entry which is preliminary data.</text>
</comment>
<keyword evidence="4" id="KW-0560">Oxidoreductase</keyword>